<keyword evidence="6" id="KW-0966">Cell projection</keyword>
<dbReference type="EMBL" id="VZTT01014015">
    <property type="protein sequence ID" value="NXT98430.1"/>
    <property type="molecule type" value="Genomic_DNA"/>
</dbReference>
<proteinExistence type="inferred from homology"/>
<feature type="compositionally biased region" description="Low complexity" evidence="12">
    <location>
        <begin position="280"/>
        <end position="289"/>
    </location>
</feature>
<keyword evidence="3" id="KW-0963">Cytoplasm</keyword>
<keyword evidence="5" id="KW-0206">Cytoskeleton</keyword>
<dbReference type="PANTHER" id="PTHR22691:SF1">
    <property type="entry name" value="CENTROSOMAL PROTEIN CCDC61"/>
    <property type="match status" value="1"/>
</dbReference>
<dbReference type="Proteomes" id="UP000566314">
    <property type="component" value="Unassembled WGS sequence"/>
</dbReference>
<evidence type="ECO:0000256" key="11">
    <source>
        <dbReference type="SAM" id="Coils"/>
    </source>
</evidence>
<keyword evidence="4 11" id="KW-0175">Coiled coil</keyword>
<evidence type="ECO:0000256" key="3">
    <source>
        <dbReference type="ARBA" id="ARBA00022490"/>
    </source>
</evidence>
<gene>
    <name evidence="13" type="primary">Ccdc61</name>
    <name evidence="13" type="ORF">BUPERY_R07958</name>
</gene>
<sequence>MAEPRYLQAECAFRPGAHTVRVTLTRSTLRVEVEAHGTADLWRGEFDATFIEDLTRKTGNFKQFSIFCSMLESALTQSSDSVSLELLTYTDLETLHSRKMGAVTRPPPSTRSPLNTKRYLILVYSVEFDRIHYPLPLPYAGRPDLVALVRDLQEQLAQLRAQRLEETQHLRDALWQAVEEKRAAEARHQREYRQMAAEVGWEGWELLLVRTGAARCTVNLFSTSQLTQAKASEKRLQLRVKNLTAELASCKSGRQKSASPAPRPQERRSASLESHRSSRGHPSSKSPSPAGSRPPRFDPTAFVRARQCRQKEAELRK</sequence>
<accession>A0A7L3H2H0</accession>
<evidence type="ECO:0000256" key="10">
    <source>
        <dbReference type="ARBA" id="ARBA00042326"/>
    </source>
</evidence>
<evidence type="ECO:0000313" key="14">
    <source>
        <dbReference type="Proteomes" id="UP000566314"/>
    </source>
</evidence>
<evidence type="ECO:0000256" key="7">
    <source>
        <dbReference type="ARBA" id="ARBA00038217"/>
    </source>
</evidence>
<name>A0A7L3H2H0_9PASS</name>
<dbReference type="InterPro" id="IPR049733">
    <property type="entry name" value="CCDC61_N"/>
</dbReference>
<feature type="coiled-coil region" evidence="11">
    <location>
        <begin position="142"/>
        <end position="198"/>
    </location>
</feature>
<evidence type="ECO:0000256" key="8">
    <source>
        <dbReference type="ARBA" id="ARBA00040683"/>
    </source>
</evidence>
<dbReference type="AlphaFoldDB" id="A0A7L3H2H0"/>
<dbReference type="PANTHER" id="PTHR22691">
    <property type="entry name" value="YEAST SPT2-RELATED"/>
    <property type="match status" value="1"/>
</dbReference>
<evidence type="ECO:0000256" key="6">
    <source>
        <dbReference type="ARBA" id="ARBA00023273"/>
    </source>
</evidence>
<organism evidence="13 14">
    <name type="scientific">Buphagus erythrorhynchus</name>
    <name type="common">red-billed oxpecker</name>
    <dbReference type="NCBI Taxonomy" id="245048"/>
    <lineage>
        <taxon>Eukaryota</taxon>
        <taxon>Metazoa</taxon>
        <taxon>Chordata</taxon>
        <taxon>Craniata</taxon>
        <taxon>Vertebrata</taxon>
        <taxon>Euteleostomi</taxon>
        <taxon>Archelosauria</taxon>
        <taxon>Archosauria</taxon>
        <taxon>Dinosauria</taxon>
        <taxon>Saurischia</taxon>
        <taxon>Theropoda</taxon>
        <taxon>Coelurosauria</taxon>
        <taxon>Aves</taxon>
        <taxon>Neognathae</taxon>
        <taxon>Neoaves</taxon>
        <taxon>Telluraves</taxon>
        <taxon>Australaves</taxon>
        <taxon>Passeriformes</taxon>
        <taxon>Sturnidae</taxon>
        <taxon>Buphagus</taxon>
    </lineage>
</organism>
<evidence type="ECO:0000256" key="12">
    <source>
        <dbReference type="SAM" id="MobiDB-lite"/>
    </source>
</evidence>
<keyword evidence="14" id="KW-1185">Reference proteome</keyword>
<evidence type="ECO:0000256" key="2">
    <source>
        <dbReference type="ARBA" id="ARBA00004607"/>
    </source>
</evidence>
<evidence type="ECO:0000256" key="1">
    <source>
        <dbReference type="ARBA" id="ARBA00004120"/>
    </source>
</evidence>
<evidence type="ECO:0000313" key="13">
    <source>
        <dbReference type="EMBL" id="NXT98430.1"/>
    </source>
</evidence>
<feature type="region of interest" description="Disordered" evidence="12">
    <location>
        <begin position="249"/>
        <end position="317"/>
    </location>
</feature>
<evidence type="ECO:0000256" key="9">
    <source>
        <dbReference type="ARBA" id="ARBA00041518"/>
    </source>
</evidence>
<comment type="caution">
    <text evidence="13">The sequence shown here is derived from an EMBL/GenBank/DDBJ whole genome shotgun (WGS) entry which is preliminary data.</text>
</comment>
<dbReference type="CDD" id="cd22284">
    <property type="entry name" value="HD_CCDC61_N"/>
    <property type="match status" value="1"/>
</dbReference>
<reference evidence="13 14" key="1">
    <citation type="submission" date="2019-09" db="EMBL/GenBank/DDBJ databases">
        <title>Bird 10,000 Genomes (B10K) Project - Family phase.</title>
        <authorList>
            <person name="Zhang G."/>
        </authorList>
    </citation>
    <scope>NUCLEOTIDE SEQUENCE [LARGE SCALE GENOMIC DNA]</scope>
    <source>
        <strain evidence="13">B10K-DU-012-02</strain>
    </source>
</reference>
<feature type="compositionally biased region" description="Basic and acidic residues" evidence="12">
    <location>
        <begin position="264"/>
        <end position="276"/>
    </location>
</feature>
<comment type="similarity">
    <text evidence="7">Belongs to the CCDC61 family.</text>
</comment>
<evidence type="ECO:0000256" key="4">
    <source>
        <dbReference type="ARBA" id="ARBA00023054"/>
    </source>
</evidence>
<evidence type="ECO:0000256" key="5">
    <source>
        <dbReference type="ARBA" id="ARBA00023212"/>
    </source>
</evidence>
<feature type="non-terminal residue" evidence="13">
    <location>
        <position position="317"/>
    </location>
</feature>
<protein>
    <recommendedName>
        <fullName evidence="8">Centrosomal protein CCDC61</fullName>
    </recommendedName>
    <alternativeName>
        <fullName evidence="9">Coiled-coil domain-containing protein 61</fullName>
    </alternativeName>
    <alternativeName>
        <fullName evidence="10">VFL3 homolog</fullName>
    </alternativeName>
</protein>
<dbReference type="OrthoDB" id="568137at2759"/>
<feature type="non-terminal residue" evidence="13">
    <location>
        <position position="1"/>
    </location>
</feature>
<comment type="subcellular location">
    <subcellularLocation>
        <location evidence="1">Cytoplasm</location>
        <location evidence="1">Cytoskeleton</location>
        <location evidence="1">Cilium basal body</location>
    </subcellularLocation>
    <subcellularLocation>
        <location evidence="2">Cytoplasm</location>
        <location evidence="2">Cytoskeleton</location>
        <location evidence="2">Microtubule organizing center</location>
        <location evidence="2">Centrosome</location>
        <location evidence="2">Centriolar satellite</location>
    </subcellularLocation>
</comment>
<dbReference type="GO" id="GO:0036064">
    <property type="term" value="C:ciliary basal body"/>
    <property type="evidence" value="ECO:0007669"/>
    <property type="project" value="TreeGrafter"/>
</dbReference>
<dbReference type="GO" id="GO:0034451">
    <property type="term" value="C:centriolar satellite"/>
    <property type="evidence" value="ECO:0007669"/>
    <property type="project" value="UniProtKB-SubCell"/>
</dbReference>